<feature type="region of interest" description="Disordered" evidence="1">
    <location>
        <begin position="47"/>
        <end position="78"/>
    </location>
</feature>
<sequence>MTTIRNRHSKIVDKKPVSRNSVPRPKFHLVVKTRIFLRPAIGTAREAPIQNRHFNPVSTRSDSEISSSAPKFGSGSVVAGSRCDRIRTPLRSNGYNFPLDYQNRL</sequence>
<evidence type="ECO:0000313" key="3">
    <source>
        <dbReference type="Proteomes" id="UP000652761"/>
    </source>
</evidence>
<keyword evidence="3" id="KW-1185">Reference proteome</keyword>
<feature type="compositionally biased region" description="Polar residues" evidence="1">
    <location>
        <begin position="52"/>
        <end position="69"/>
    </location>
</feature>
<evidence type="ECO:0000313" key="2">
    <source>
        <dbReference type="EMBL" id="MQM21307.1"/>
    </source>
</evidence>
<accession>A0A843XQX0</accession>
<proteinExistence type="predicted"/>
<comment type="caution">
    <text evidence="2">The sequence shown here is derived from an EMBL/GenBank/DDBJ whole genome shotgun (WGS) entry which is preliminary data.</text>
</comment>
<feature type="region of interest" description="Disordered" evidence="1">
    <location>
        <begin position="1"/>
        <end position="21"/>
    </location>
</feature>
<dbReference type="EMBL" id="NMUH01010850">
    <property type="protein sequence ID" value="MQM21307.1"/>
    <property type="molecule type" value="Genomic_DNA"/>
</dbReference>
<protein>
    <submittedName>
        <fullName evidence="2">Uncharacterized protein</fullName>
    </submittedName>
</protein>
<gene>
    <name evidence="2" type="ORF">Taro_054345</name>
</gene>
<dbReference type="AlphaFoldDB" id="A0A843XQX0"/>
<evidence type="ECO:0000256" key="1">
    <source>
        <dbReference type="SAM" id="MobiDB-lite"/>
    </source>
</evidence>
<organism evidence="2 3">
    <name type="scientific">Colocasia esculenta</name>
    <name type="common">Wild taro</name>
    <name type="synonym">Arum esculentum</name>
    <dbReference type="NCBI Taxonomy" id="4460"/>
    <lineage>
        <taxon>Eukaryota</taxon>
        <taxon>Viridiplantae</taxon>
        <taxon>Streptophyta</taxon>
        <taxon>Embryophyta</taxon>
        <taxon>Tracheophyta</taxon>
        <taxon>Spermatophyta</taxon>
        <taxon>Magnoliopsida</taxon>
        <taxon>Liliopsida</taxon>
        <taxon>Araceae</taxon>
        <taxon>Aroideae</taxon>
        <taxon>Colocasieae</taxon>
        <taxon>Colocasia</taxon>
    </lineage>
</organism>
<name>A0A843XQX0_COLES</name>
<reference evidence="2" key="1">
    <citation type="submission" date="2017-07" db="EMBL/GenBank/DDBJ databases">
        <title>Taro Niue Genome Assembly and Annotation.</title>
        <authorList>
            <person name="Atibalentja N."/>
            <person name="Keating K."/>
            <person name="Fields C.J."/>
        </authorList>
    </citation>
    <scope>NUCLEOTIDE SEQUENCE</scope>
    <source>
        <strain evidence="2">Niue_2</strain>
        <tissue evidence="2">Leaf</tissue>
    </source>
</reference>
<dbReference type="Proteomes" id="UP000652761">
    <property type="component" value="Unassembled WGS sequence"/>
</dbReference>